<feature type="domain" description="Helix-turn-helix" evidence="1">
    <location>
        <begin position="48"/>
        <end position="96"/>
    </location>
</feature>
<dbReference type="InterPro" id="IPR041657">
    <property type="entry name" value="HTH_17"/>
</dbReference>
<dbReference type="EMBL" id="QLSV01000001">
    <property type="protein sequence ID" value="RAR51077.1"/>
    <property type="molecule type" value="Genomic_DNA"/>
</dbReference>
<gene>
    <name evidence="2" type="ORF">B0I10_101251</name>
</gene>
<dbReference type="Proteomes" id="UP000249518">
    <property type="component" value="Unassembled WGS sequence"/>
</dbReference>
<protein>
    <submittedName>
        <fullName evidence="2">Excisionase family DNA binding protein</fullName>
    </submittedName>
</protein>
<dbReference type="AlphaFoldDB" id="A0A328X3F0"/>
<dbReference type="RefSeq" id="WP_112084658.1">
    <property type="nucleotide sequence ID" value="NZ_QLSV01000001.1"/>
</dbReference>
<organism evidence="2 3">
    <name type="scientific">Flavobacterium lacus</name>
    <dbReference type="NCBI Taxonomy" id="1353778"/>
    <lineage>
        <taxon>Bacteria</taxon>
        <taxon>Pseudomonadati</taxon>
        <taxon>Bacteroidota</taxon>
        <taxon>Flavobacteriia</taxon>
        <taxon>Flavobacteriales</taxon>
        <taxon>Flavobacteriaceae</taxon>
        <taxon>Flavobacterium</taxon>
    </lineage>
</organism>
<proteinExistence type="predicted"/>
<dbReference type="Pfam" id="PF12728">
    <property type="entry name" value="HTH_17"/>
    <property type="match status" value="1"/>
</dbReference>
<name>A0A328X3F0_9FLAO</name>
<comment type="caution">
    <text evidence="2">The sequence shown here is derived from an EMBL/GenBank/DDBJ whole genome shotgun (WGS) entry which is preliminary data.</text>
</comment>
<evidence type="ECO:0000259" key="1">
    <source>
        <dbReference type="Pfam" id="PF12728"/>
    </source>
</evidence>
<sequence>MNNANFFKQFHNLIDEVREVKNLQSKTLQILERQKNSTTNSFTSEEEYISVKETCLILKCSEVSLWKLRRDNKIPYSRLNRTIRFKKSDVYNYLNQIK</sequence>
<reference evidence="2 3" key="1">
    <citation type="submission" date="2018-06" db="EMBL/GenBank/DDBJ databases">
        <title>Genomic Encyclopedia of Type Strains, Phase III (KMG-III): the genomes of soil and plant-associated and newly described type strains.</title>
        <authorList>
            <person name="Whitman W."/>
        </authorList>
    </citation>
    <scope>NUCLEOTIDE SEQUENCE [LARGE SCALE GENOMIC DNA]</scope>
    <source>
        <strain evidence="2 3">CGMCC 1.12504</strain>
    </source>
</reference>
<dbReference type="OrthoDB" id="1097811at2"/>
<accession>A0A328X3F0</accession>
<evidence type="ECO:0000313" key="3">
    <source>
        <dbReference type="Proteomes" id="UP000249518"/>
    </source>
</evidence>
<evidence type="ECO:0000313" key="2">
    <source>
        <dbReference type="EMBL" id="RAR51077.1"/>
    </source>
</evidence>
<keyword evidence="3" id="KW-1185">Reference proteome</keyword>